<dbReference type="KEGG" id="loi:92356687"/>
<evidence type="ECO:0000313" key="3">
    <source>
        <dbReference type="EMBL" id="KAG5465223.1"/>
    </source>
</evidence>
<dbReference type="AlphaFoldDB" id="A0A836GW20"/>
<evidence type="ECO:0000313" key="4">
    <source>
        <dbReference type="Proteomes" id="UP000674143"/>
    </source>
</evidence>
<keyword evidence="1" id="KW-1133">Transmembrane helix</keyword>
<reference evidence="4" key="1">
    <citation type="journal article" date="2021" name="Microbiol. Resour. Announc.">
        <title>LGAAP: Leishmaniinae Genome Assembly and Annotation Pipeline.</title>
        <authorList>
            <person name="Almutairi H."/>
            <person name="Urbaniak M.D."/>
            <person name="Bates M.D."/>
            <person name="Jariyapan N."/>
            <person name="Kwakye-Nuako G."/>
            <person name="Thomaz-Soccol V."/>
            <person name="Al-Salem W.S."/>
            <person name="Dillon R.J."/>
            <person name="Bates P.A."/>
            <person name="Gatherer D."/>
        </authorList>
    </citation>
    <scope>NUCLEOTIDE SEQUENCE [LARGE SCALE GENOMIC DNA]</scope>
</reference>
<name>A0A836GW20_9TRYP</name>
<keyword evidence="4" id="KW-1185">Reference proteome</keyword>
<reference evidence="4" key="2">
    <citation type="journal article" date="2021" name="Sci. Data">
        <title>Chromosome-scale genome sequencing, assembly and annotation of six genomes from subfamily Leishmaniinae.</title>
        <authorList>
            <person name="Almutairi H."/>
            <person name="Urbaniak M.D."/>
            <person name="Bates M.D."/>
            <person name="Jariyapan N."/>
            <person name="Kwakye-Nuako G."/>
            <person name="Thomaz Soccol V."/>
            <person name="Al-Salem W.S."/>
            <person name="Dillon R.J."/>
            <person name="Bates P.A."/>
            <person name="Gatherer D."/>
        </authorList>
    </citation>
    <scope>NUCLEOTIDE SEQUENCE [LARGE SCALE GENOMIC DNA]</scope>
</reference>
<keyword evidence="1" id="KW-0472">Membrane</keyword>
<evidence type="ECO:0000256" key="2">
    <source>
        <dbReference type="SAM" id="SignalP"/>
    </source>
</evidence>
<keyword evidence="2" id="KW-0732">Signal</keyword>
<comment type="caution">
    <text evidence="3">The sequence shown here is derived from an EMBL/GenBank/DDBJ whole genome shotgun (WGS) entry which is preliminary data.</text>
</comment>
<dbReference type="RefSeq" id="XP_067058854.1">
    <property type="nucleotide sequence ID" value="XM_067202753.1"/>
</dbReference>
<dbReference type="GeneID" id="92356687"/>
<feature type="transmembrane region" description="Helical" evidence="1">
    <location>
        <begin position="38"/>
        <end position="58"/>
    </location>
</feature>
<feature type="chain" id="PRO_5032945120" evidence="2">
    <location>
        <begin position="23"/>
        <end position="76"/>
    </location>
</feature>
<keyword evidence="1" id="KW-0812">Transmembrane</keyword>
<dbReference type="EMBL" id="JAFHLR010000036">
    <property type="protein sequence ID" value="KAG5465223.1"/>
    <property type="molecule type" value="Genomic_DNA"/>
</dbReference>
<dbReference type="Proteomes" id="UP000674143">
    <property type="component" value="Unassembled WGS sequence"/>
</dbReference>
<gene>
    <name evidence="3" type="ORF">LSCM4_00677</name>
</gene>
<protein>
    <submittedName>
        <fullName evidence="3">Uncharacterized protein</fullName>
    </submittedName>
</protein>
<accession>A0A836GW20</accession>
<evidence type="ECO:0000256" key="1">
    <source>
        <dbReference type="SAM" id="Phobius"/>
    </source>
</evidence>
<proteinExistence type="predicted"/>
<organism evidence="3 4">
    <name type="scientific">Leishmania orientalis</name>
    <dbReference type="NCBI Taxonomy" id="2249476"/>
    <lineage>
        <taxon>Eukaryota</taxon>
        <taxon>Discoba</taxon>
        <taxon>Euglenozoa</taxon>
        <taxon>Kinetoplastea</taxon>
        <taxon>Metakinetoplastina</taxon>
        <taxon>Trypanosomatida</taxon>
        <taxon>Trypanosomatidae</taxon>
        <taxon>Leishmaniinae</taxon>
        <taxon>Leishmania</taxon>
    </lineage>
</organism>
<feature type="signal peptide" evidence="2">
    <location>
        <begin position="1"/>
        <end position="22"/>
    </location>
</feature>
<sequence length="76" mass="7830">MRAAVFILIASLVSVMCFAAEAEVIRDPNVTITMSSTAATGMTVGIALICVLTFAVGMMQGIQISDTITDSATEAS</sequence>